<dbReference type="InterPro" id="IPR036922">
    <property type="entry name" value="Rieske_2Fe-2S_sf"/>
</dbReference>
<dbReference type="PANTHER" id="PTHR40261:SF1">
    <property type="entry name" value="RIESKE DOMAIN-CONTAINING PROTEIN"/>
    <property type="match status" value="1"/>
</dbReference>
<evidence type="ECO:0000259" key="5">
    <source>
        <dbReference type="PROSITE" id="PS51296"/>
    </source>
</evidence>
<evidence type="ECO:0000313" key="7">
    <source>
        <dbReference type="Proteomes" id="UP001596481"/>
    </source>
</evidence>
<keyword evidence="1" id="KW-0001">2Fe-2S</keyword>
<evidence type="ECO:0000256" key="2">
    <source>
        <dbReference type="ARBA" id="ARBA00022723"/>
    </source>
</evidence>
<dbReference type="Proteomes" id="UP001596481">
    <property type="component" value="Unassembled WGS sequence"/>
</dbReference>
<dbReference type="SUPFAM" id="SSF50022">
    <property type="entry name" value="ISP domain"/>
    <property type="match status" value="1"/>
</dbReference>
<evidence type="ECO:0000256" key="3">
    <source>
        <dbReference type="ARBA" id="ARBA00023004"/>
    </source>
</evidence>
<dbReference type="RefSeq" id="WP_390224095.1">
    <property type="nucleotide sequence ID" value="NZ_JBHTAA010000005.1"/>
</dbReference>
<evidence type="ECO:0000256" key="1">
    <source>
        <dbReference type="ARBA" id="ARBA00022714"/>
    </source>
</evidence>
<evidence type="ECO:0000313" key="6">
    <source>
        <dbReference type="EMBL" id="MFC7204415.1"/>
    </source>
</evidence>
<keyword evidence="7" id="KW-1185">Reference proteome</keyword>
<keyword evidence="2" id="KW-0479">Metal-binding</keyword>
<dbReference type="InterPro" id="IPR017941">
    <property type="entry name" value="Rieske_2Fe-2S"/>
</dbReference>
<proteinExistence type="predicted"/>
<name>A0ABD5ZHH1_9EURY</name>
<dbReference type="AlphaFoldDB" id="A0ABD5ZHH1"/>
<dbReference type="GO" id="GO:0046872">
    <property type="term" value="F:metal ion binding"/>
    <property type="evidence" value="ECO:0007669"/>
    <property type="project" value="UniProtKB-KW"/>
</dbReference>
<keyword evidence="3" id="KW-0408">Iron</keyword>
<keyword evidence="4" id="KW-0411">Iron-sulfur</keyword>
<dbReference type="GO" id="GO:0051537">
    <property type="term" value="F:2 iron, 2 sulfur cluster binding"/>
    <property type="evidence" value="ECO:0007669"/>
    <property type="project" value="UniProtKB-KW"/>
</dbReference>
<protein>
    <submittedName>
        <fullName evidence="6">Rieske (2Fe-2S) protein</fullName>
    </submittedName>
</protein>
<dbReference type="PANTHER" id="PTHR40261">
    <property type="match status" value="1"/>
</dbReference>
<accession>A0ABD5ZHH1</accession>
<evidence type="ECO:0000256" key="4">
    <source>
        <dbReference type="ARBA" id="ARBA00023014"/>
    </source>
</evidence>
<dbReference type="PROSITE" id="PS51296">
    <property type="entry name" value="RIESKE"/>
    <property type="match status" value="1"/>
</dbReference>
<sequence>MTDLERICALDDVPADTTFLFRVRDDDGEEREAILVRTDGELRGWLNYCMHLTHIKIDKGSGAPMRNGELICENHGAYFEADSGYCNYGPCEGAYLDDLDIAVDGDHVFLADEKFEFAGKGGIEKDPADRTSSSNVEF</sequence>
<organism evidence="6 7">
    <name type="scientific">Haloferax namakaokahaiae</name>
    <dbReference type="NCBI Taxonomy" id="1748331"/>
    <lineage>
        <taxon>Archaea</taxon>
        <taxon>Methanobacteriati</taxon>
        <taxon>Methanobacteriota</taxon>
        <taxon>Stenosarchaea group</taxon>
        <taxon>Halobacteria</taxon>
        <taxon>Halobacteriales</taxon>
        <taxon>Haloferacaceae</taxon>
        <taxon>Haloferax</taxon>
    </lineage>
</organism>
<dbReference type="Gene3D" id="2.102.10.10">
    <property type="entry name" value="Rieske [2Fe-2S] iron-sulphur domain"/>
    <property type="match status" value="1"/>
</dbReference>
<feature type="domain" description="Rieske" evidence="5">
    <location>
        <begin position="5"/>
        <end position="110"/>
    </location>
</feature>
<reference evidence="6 7" key="1">
    <citation type="journal article" date="2019" name="Int. J. Syst. Evol. Microbiol.">
        <title>The Global Catalogue of Microorganisms (GCM) 10K type strain sequencing project: providing services to taxonomists for standard genome sequencing and annotation.</title>
        <authorList>
            <consortium name="The Broad Institute Genomics Platform"/>
            <consortium name="The Broad Institute Genome Sequencing Center for Infectious Disease"/>
            <person name="Wu L."/>
            <person name="Ma J."/>
        </authorList>
    </citation>
    <scope>NUCLEOTIDE SEQUENCE [LARGE SCALE GENOMIC DNA]</scope>
    <source>
        <strain evidence="6 7">DSM 29988</strain>
    </source>
</reference>
<comment type="caution">
    <text evidence="6">The sequence shown here is derived from an EMBL/GenBank/DDBJ whole genome shotgun (WGS) entry which is preliminary data.</text>
</comment>
<dbReference type="EMBL" id="JBHTAA010000005">
    <property type="protein sequence ID" value="MFC7204415.1"/>
    <property type="molecule type" value="Genomic_DNA"/>
</dbReference>
<gene>
    <name evidence="6" type="ORF">ACFQJC_12880</name>
</gene>
<dbReference type="Pfam" id="PF00355">
    <property type="entry name" value="Rieske"/>
    <property type="match status" value="1"/>
</dbReference>